<dbReference type="GO" id="GO:0016192">
    <property type="term" value="P:vesicle-mediated transport"/>
    <property type="evidence" value="ECO:0007669"/>
    <property type="project" value="UniProtKB-ARBA"/>
</dbReference>
<evidence type="ECO:0000256" key="7">
    <source>
        <dbReference type="ARBA" id="ARBA00023157"/>
    </source>
</evidence>
<dbReference type="Proteomes" id="UP000835052">
    <property type="component" value="Unassembled WGS sequence"/>
</dbReference>
<keyword evidence="10" id="KW-1185">Reference proteome</keyword>
<dbReference type="SUPFAM" id="SSF57424">
    <property type="entry name" value="LDL receptor-like module"/>
    <property type="match status" value="4"/>
</dbReference>
<evidence type="ECO:0000256" key="2">
    <source>
        <dbReference type="ARBA" id="ARBA00004308"/>
    </source>
</evidence>
<reference evidence="9" key="1">
    <citation type="submission" date="2020-10" db="EMBL/GenBank/DDBJ databases">
        <authorList>
            <person name="Kikuchi T."/>
        </authorList>
    </citation>
    <scope>NUCLEOTIDE SEQUENCE</scope>
    <source>
        <strain evidence="9">NKZ352</strain>
    </source>
</reference>
<feature type="disulfide bond" evidence="8">
    <location>
        <begin position="378"/>
        <end position="393"/>
    </location>
</feature>
<evidence type="ECO:0000256" key="8">
    <source>
        <dbReference type="PROSITE-ProRule" id="PRU00124"/>
    </source>
</evidence>
<dbReference type="InterPro" id="IPR036055">
    <property type="entry name" value="LDL_receptor-like_sf"/>
</dbReference>
<evidence type="ECO:0000256" key="1">
    <source>
        <dbReference type="ARBA" id="ARBA00004167"/>
    </source>
</evidence>
<comment type="caution">
    <text evidence="9">The sequence shown here is derived from an EMBL/GenBank/DDBJ whole genome shotgun (WGS) entry which is preliminary data.</text>
</comment>
<name>A0A8S1GTZ4_9PELO</name>
<dbReference type="PRINTS" id="PR00261">
    <property type="entry name" value="LDLRECEPTOR"/>
</dbReference>
<feature type="disulfide bond" evidence="8">
    <location>
        <begin position="339"/>
        <end position="354"/>
    </location>
</feature>
<evidence type="ECO:0000256" key="6">
    <source>
        <dbReference type="ARBA" id="ARBA00023136"/>
    </source>
</evidence>
<dbReference type="OrthoDB" id="9990982at2759"/>
<dbReference type="PROSITE" id="PS01209">
    <property type="entry name" value="LDLRA_1"/>
    <property type="match status" value="1"/>
</dbReference>
<feature type="disulfide bond" evidence="8">
    <location>
        <begin position="255"/>
        <end position="270"/>
    </location>
</feature>
<evidence type="ECO:0000313" key="10">
    <source>
        <dbReference type="Proteomes" id="UP000835052"/>
    </source>
</evidence>
<dbReference type="EMBL" id="CAJGYM010000005">
    <property type="protein sequence ID" value="CAD6186719.1"/>
    <property type="molecule type" value="Genomic_DNA"/>
</dbReference>
<dbReference type="GO" id="GO:0012505">
    <property type="term" value="C:endomembrane system"/>
    <property type="evidence" value="ECO:0007669"/>
    <property type="project" value="UniProtKB-SubCell"/>
</dbReference>
<dbReference type="PANTHER" id="PTHR24270">
    <property type="entry name" value="LOW-DENSITY LIPOPROTEIN RECEPTOR-RELATED"/>
    <property type="match status" value="1"/>
</dbReference>
<keyword evidence="4" id="KW-0677">Repeat</keyword>
<evidence type="ECO:0000256" key="3">
    <source>
        <dbReference type="ARBA" id="ARBA00022692"/>
    </source>
</evidence>
<dbReference type="CDD" id="cd00112">
    <property type="entry name" value="LDLa"/>
    <property type="match status" value="4"/>
</dbReference>
<evidence type="ECO:0000313" key="9">
    <source>
        <dbReference type="EMBL" id="CAD6186719.1"/>
    </source>
</evidence>
<keyword evidence="7 8" id="KW-1015">Disulfide bond</keyword>
<accession>A0A8S1GTZ4</accession>
<dbReference type="SMART" id="SM00192">
    <property type="entry name" value="LDLa"/>
    <property type="match status" value="4"/>
</dbReference>
<dbReference type="InterPro" id="IPR002172">
    <property type="entry name" value="LDrepeatLR_classA_rpt"/>
</dbReference>
<dbReference type="AlphaFoldDB" id="A0A8S1GTZ4"/>
<dbReference type="InterPro" id="IPR050685">
    <property type="entry name" value="LDLR"/>
</dbReference>
<sequence>MTKGQQDFERIVGFYKQADRRRPLSRPSSVSRDGRSLFPAPPALPISAMIALVLFLSLPPVSLQNPQDPLPVLLPSASSGIASYGSNSRGEEVDSIDLYETEAPEFGVVNPLIFPPVPTDGGDYGAIPDTLPPPEPTLAPEKPDNSYAINYCDKTEFPDELLESYGLARADYFVYNTSCSHVFFQCSIGQTFVLKCSSEDQAFDSSTVNCNFKNAVKICPEYDHVMHCTVKETCTENEFACCALPQTCVHLSKRCDGHPDCADGEDENNCPSCARNEFACVKSGKCIEATKRCDGVADDCFDGSNLDEIGCSRNTTCVGKFMCDLSRGGTSCIEWQQHCDGTKDCLMGEDEINCRQEERAKYLLCENQKQSVTKTQWCNGEKDCADGSDEKYCY</sequence>
<dbReference type="PANTHER" id="PTHR24270:SF59">
    <property type="entry name" value="LDL RECEPTOR REPEAT-CONTAINING PROTEIN EGG-1-RELATED"/>
    <property type="match status" value="1"/>
</dbReference>
<comment type="caution">
    <text evidence="8">Lacks conserved residue(s) required for the propagation of feature annotation.</text>
</comment>
<keyword evidence="6" id="KW-0472">Membrane</keyword>
<dbReference type="GO" id="GO:0005886">
    <property type="term" value="C:plasma membrane"/>
    <property type="evidence" value="ECO:0007669"/>
    <property type="project" value="TreeGrafter"/>
</dbReference>
<keyword evidence="3" id="KW-0812">Transmembrane</keyword>
<evidence type="ECO:0008006" key="11">
    <source>
        <dbReference type="Google" id="ProtNLM"/>
    </source>
</evidence>
<evidence type="ECO:0000256" key="4">
    <source>
        <dbReference type="ARBA" id="ARBA00022737"/>
    </source>
</evidence>
<dbReference type="Gene3D" id="4.10.400.10">
    <property type="entry name" value="Low-density Lipoprotein Receptor"/>
    <property type="match status" value="4"/>
</dbReference>
<evidence type="ECO:0000256" key="5">
    <source>
        <dbReference type="ARBA" id="ARBA00022989"/>
    </source>
</evidence>
<proteinExistence type="predicted"/>
<dbReference type="Pfam" id="PF00057">
    <property type="entry name" value="Ldl_recept_a"/>
    <property type="match status" value="3"/>
</dbReference>
<organism evidence="9 10">
    <name type="scientific">Caenorhabditis auriculariae</name>
    <dbReference type="NCBI Taxonomy" id="2777116"/>
    <lineage>
        <taxon>Eukaryota</taxon>
        <taxon>Metazoa</taxon>
        <taxon>Ecdysozoa</taxon>
        <taxon>Nematoda</taxon>
        <taxon>Chromadorea</taxon>
        <taxon>Rhabditida</taxon>
        <taxon>Rhabditina</taxon>
        <taxon>Rhabditomorpha</taxon>
        <taxon>Rhabditoidea</taxon>
        <taxon>Rhabditidae</taxon>
        <taxon>Peloderinae</taxon>
        <taxon>Caenorhabditis</taxon>
    </lineage>
</organism>
<comment type="subcellular location">
    <subcellularLocation>
        <location evidence="2">Endomembrane system</location>
    </subcellularLocation>
    <subcellularLocation>
        <location evidence="1">Membrane</location>
        <topology evidence="1">Single-pass membrane protein</topology>
    </subcellularLocation>
</comment>
<keyword evidence="5" id="KW-1133">Transmembrane helix</keyword>
<dbReference type="PROSITE" id="PS50068">
    <property type="entry name" value="LDLRA_2"/>
    <property type="match status" value="4"/>
</dbReference>
<gene>
    <name evidence="9" type="ORF">CAUJ_LOCUS2638</name>
</gene>
<protein>
    <recommendedName>
        <fullName evidence="11">Chitin-binding type-2 domain-containing protein</fullName>
    </recommendedName>
</protein>
<dbReference type="InterPro" id="IPR023415">
    <property type="entry name" value="LDLR_class-A_CS"/>
</dbReference>